<accession>A0A849C692</accession>
<comment type="caution">
    <text evidence="1">The sequence shown here is derived from an EMBL/GenBank/DDBJ whole genome shotgun (WGS) entry which is preliminary data.</text>
</comment>
<evidence type="ECO:0000313" key="1">
    <source>
        <dbReference type="EMBL" id="NNH74142.1"/>
    </source>
</evidence>
<dbReference type="EMBL" id="JABELX010000012">
    <property type="protein sequence ID" value="NNH74142.1"/>
    <property type="molecule type" value="Genomic_DNA"/>
</dbReference>
<keyword evidence="2" id="KW-1185">Reference proteome</keyword>
<proteinExistence type="predicted"/>
<organism evidence="1 2">
    <name type="scientific">Nocardia uniformis</name>
    <dbReference type="NCBI Taxonomy" id="53432"/>
    <lineage>
        <taxon>Bacteria</taxon>
        <taxon>Bacillati</taxon>
        <taxon>Actinomycetota</taxon>
        <taxon>Actinomycetes</taxon>
        <taxon>Mycobacteriales</taxon>
        <taxon>Nocardiaceae</taxon>
        <taxon>Nocardia</taxon>
    </lineage>
</organism>
<reference evidence="1 2" key="1">
    <citation type="submission" date="2020-05" db="EMBL/GenBank/DDBJ databases">
        <title>MicrobeNet Type strains.</title>
        <authorList>
            <person name="Nicholson A.C."/>
        </authorList>
    </citation>
    <scope>NUCLEOTIDE SEQUENCE [LARGE SCALE GENOMIC DNA]</scope>
    <source>
        <strain evidence="1 2">JCM 3224</strain>
    </source>
</reference>
<protein>
    <submittedName>
        <fullName evidence="1">Uncharacterized protein</fullName>
    </submittedName>
</protein>
<dbReference type="RefSeq" id="WP_067516877.1">
    <property type="nucleotide sequence ID" value="NZ_JABELX010000012.1"/>
</dbReference>
<dbReference type="Proteomes" id="UP000586827">
    <property type="component" value="Unassembled WGS sequence"/>
</dbReference>
<name>A0A849C692_9NOCA</name>
<sequence>MASEHDECTVTVSGVAPSMVSLLRFAASIARDNGRNWVGAEDLWAALVADNPTAPIWWPREGKPRITRGWKGSIGRDADGNMLTSELQGDTVALSYPEFRDYVTTWVPGPTPEGVGPAEPATVTYEISGPHAEEFTAMLERS</sequence>
<dbReference type="AlphaFoldDB" id="A0A849C692"/>
<evidence type="ECO:0000313" key="2">
    <source>
        <dbReference type="Proteomes" id="UP000586827"/>
    </source>
</evidence>
<gene>
    <name evidence="1" type="ORF">HLB23_30555</name>
</gene>